<keyword evidence="5" id="KW-1185">Reference proteome</keyword>
<keyword evidence="2" id="KW-1133">Transmembrane helix</keyword>
<dbReference type="InterPro" id="IPR003587">
    <property type="entry name" value="Hint_dom_N"/>
</dbReference>
<dbReference type="SUPFAM" id="SSF54001">
    <property type="entry name" value="Cysteine proteinases"/>
    <property type="match status" value="1"/>
</dbReference>
<evidence type="ECO:0000313" key="4">
    <source>
        <dbReference type="EMBL" id="AZT89445.1"/>
    </source>
</evidence>
<dbReference type="PROSITE" id="PS50817">
    <property type="entry name" value="INTEIN_N_TER"/>
    <property type="match status" value="1"/>
</dbReference>
<feature type="domain" description="Hint" evidence="3">
    <location>
        <begin position="1131"/>
        <end position="1225"/>
    </location>
</feature>
<keyword evidence="1" id="KW-0175">Coiled coil</keyword>
<dbReference type="InterPro" id="IPR006141">
    <property type="entry name" value="Intein_N"/>
</dbReference>
<reference evidence="4 5" key="1">
    <citation type="submission" date="2018-12" db="EMBL/GenBank/DDBJ databases">
        <title>Genome sequence from the cellulolytic species, Caldicellulosiruptor changbaiensis.</title>
        <authorList>
            <person name="Blumer-Schuette S.E."/>
            <person name="Mendoza C."/>
        </authorList>
    </citation>
    <scope>NUCLEOTIDE SEQUENCE [LARGE SCALE GENOMIC DNA]</scope>
    <source>
        <strain evidence="4 5">CBS-Z</strain>
    </source>
</reference>
<feature type="transmembrane region" description="Helical" evidence="2">
    <location>
        <begin position="902"/>
        <end position="926"/>
    </location>
</feature>
<dbReference type="InterPro" id="IPR036844">
    <property type="entry name" value="Hint_dom_sf"/>
</dbReference>
<dbReference type="InterPro" id="IPR030934">
    <property type="entry name" value="Intein_C"/>
</dbReference>
<dbReference type="Pfam" id="PF07591">
    <property type="entry name" value="PT-HINT"/>
    <property type="match status" value="1"/>
</dbReference>
<dbReference type="Gene3D" id="3.10.620.30">
    <property type="match status" value="1"/>
</dbReference>
<feature type="coiled-coil region" evidence="1">
    <location>
        <begin position="91"/>
        <end position="176"/>
    </location>
</feature>
<protein>
    <submittedName>
        <fullName evidence="4">Transglutaminase</fullName>
    </submittedName>
</protein>
<dbReference type="CDD" id="cd00081">
    <property type="entry name" value="Hint"/>
    <property type="match status" value="1"/>
</dbReference>
<dbReference type="Pfam" id="PF01841">
    <property type="entry name" value="Transglut_core"/>
    <property type="match status" value="1"/>
</dbReference>
<evidence type="ECO:0000313" key="5">
    <source>
        <dbReference type="Proteomes" id="UP000282930"/>
    </source>
</evidence>
<dbReference type="KEGG" id="ccha:ELD05_01435"/>
<evidence type="ECO:0000259" key="3">
    <source>
        <dbReference type="SMART" id="SM00306"/>
    </source>
</evidence>
<evidence type="ECO:0000256" key="1">
    <source>
        <dbReference type="SAM" id="Coils"/>
    </source>
</evidence>
<keyword evidence="2" id="KW-0472">Membrane</keyword>
<dbReference type="InterPro" id="IPR038765">
    <property type="entry name" value="Papain-like_cys_pep_sf"/>
</dbReference>
<dbReference type="PANTHER" id="PTHR33490">
    <property type="entry name" value="BLR5614 PROTEIN-RELATED"/>
    <property type="match status" value="1"/>
</dbReference>
<gene>
    <name evidence="4" type="ORF">ELD05_01435</name>
</gene>
<dbReference type="SMART" id="SM00306">
    <property type="entry name" value="HintN"/>
    <property type="match status" value="1"/>
</dbReference>
<proteinExistence type="predicted"/>
<name>A0A3T0D2L9_9FIRM</name>
<dbReference type="EMBL" id="CP034791">
    <property type="protein sequence ID" value="AZT89445.1"/>
    <property type="molecule type" value="Genomic_DNA"/>
</dbReference>
<dbReference type="Proteomes" id="UP000282930">
    <property type="component" value="Chromosome"/>
</dbReference>
<organism evidence="4 5">
    <name type="scientific">Caldicellulosiruptor changbaiensis</name>
    <dbReference type="NCBI Taxonomy" id="1222016"/>
    <lineage>
        <taxon>Bacteria</taxon>
        <taxon>Bacillati</taxon>
        <taxon>Bacillota</taxon>
        <taxon>Bacillota incertae sedis</taxon>
        <taxon>Caldicellulosiruptorales</taxon>
        <taxon>Caldicellulosiruptoraceae</taxon>
        <taxon>Caldicellulosiruptor</taxon>
    </lineage>
</organism>
<evidence type="ECO:0000256" key="2">
    <source>
        <dbReference type="SAM" id="Phobius"/>
    </source>
</evidence>
<accession>A0A3T0D2L9</accession>
<dbReference type="SUPFAM" id="SSF51294">
    <property type="entry name" value="Hedgehog/intein (Hint) domain"/>
    <property type="match status" value="1"/>
</dbReference>
<dbReference type="GO" id="GO:0016539">
    <property type="term" value="P:intein-mediated protein splicing"/>
    <property type="evidence" value="ECO:0007669"/>
    <property type="project" value="InterPro"/>
</dbReference>
<feature type="transmembrane region" description="Helical" evidence="2">
    <location>
        <begin position="941"/>
        <end position="965"/>
    </location>
</feature>
<dbReference type="PROSITE" id="PS50818">
    <property type="entry name" value="INTEIN_C_TER"/>
    <property type="match status" value="1"/>
</dbReference>
<dbReference type="Gene3D" id="2.170.16.10">
    <property type="entry name" value="Hedgehog/Intein (Hint) domain"/>
    <property type="match status" value="1"/>
</dbReference>
<dbReference type="InterPro" id="IPR002931">
    <property type="entry name" value="Transglutaminase-like"/>
</dbReference>
<sequence length="1567" mass="175775">MCREDGFGMVRSKLSRLIAIVLLVAFIFNFILPTQQFALAKQAKQVESTFKTTTFERKYEIPKTRTKLGCFTDEIYKLYEKLKADIEANDIDKVKSDIKNIKKVLKEIRKSIVTELDKNGKILDKLNATKAKQRHNRFKSELEKKLNNFEVLFDKLDELLNRVKEYKGKDMELLRNKLQEIENILNPEQPQQPLGTLPHNNASLTPPKPAIGNEAAASGYSVAQQESLANVLPKTPVDADLAETAETKFTQEIKNLADSLKTPVRMYEFVKNNIDFEPYYGSRKGATGTLNQLAGNDYDQASLLIAMLRYKGIPSRYVKGIVEVPVEKVKNWTGAQTAEAAVKVLGSLGIPTESVVSGGAIVAVRFEHVWVEAYVPYDYYRGAGAMKGQKVWVPLDPSFKQYSVESGLDIKAVTKVTDEQIMDAFKVSGERDGETITKIDIEKMSSFMDEIKGKLQAYIEGNNLSNVDTNKLIGGKKIKPEKLGMLPITLPFKIVTVLAKTNTIPDASSEKIGFSIRGNEPFNLNFSGTYDFSIQFKAVELYGKKITLSWIPATHEDEEIINHYGGLFKTPAYMVQLKPQLKIDGRVVAEGKAAGFGNRQEFTIEIGHVGRTVEKITNTVTVGGFYSICFDFGKIDVKELDAIKERVSVIKDTVNEESIYTDQVMGEILNSAGKTYFAQLDAFNSIMARAMKVSSVRQVSEAMTGYSPTVKYIFNTPVEVTGGSFYIDVDHDVMGVVSLEGKKQSERGYMITSGVIASALEHGIHEQIFKLPSVSAVKILTEASNRWIPIYTIGKDNIDRINELDVSEHVKTDITNAVNSGKIVIIPQKEIRYYNWQGAGYIVLDSETGAAGYMISGGLAGGSAAVDVMVALVSLTTLAWAIFDVLQISCALIAATNPLLAIIFYSLFVISTINLIMTLETIILYWETRDYEYASQLFGELILNIATFGVFKVIEYLVPGIMTLFKTVKNQLDEIAQIAEQFGDEVAEVAARYGPDAIEAIKRYGPDAARVINNYGDSAVKAMARGIDPALIEKMDSLAVKVNKLEKFKILSREAALKVVEAVETIKDYLKTSVGRVFEKIRSVYRIEDELDLTTVDGCEFGLSRAKLKKKLIEEGMSEDSAEESLKFLEEGCFTGDTIVITKEGKKRIDEIKIGDFVFAKDVNTGKTAYKKVKQIYVKSAEEIVHIKVGDDEVKTTKSHLFFTDSGWWEAAEDIKSGDKIVTQDGIMKVVYEVEVEKLSAPVKIYNLNIEDYHTYFVGSSGLLVHNDCTPEETKLWGKWPDVAEKFKIIEKEGFGKLDEGRKSFTQELDNVLIGNSLSKEEFLEYIKRFVHDEKEQKLPSEVRKILLKIRSSIPKPDEDTVLIRVLSPDEEMLNKYYINAENPSVSGFIACAADLEDTKTCEELVARLRLDYKGSPFPDHNKLSDIKYNEISCYIVVFKTKDVDKIKIPVSKNMFEDISDEELANLGIRKEHFILFEEDEELAERYLSKPFTGTGFTATGAGYSEHISNDVMNQMKDKAIPEYFVHFENPLSLKDGAFLIEMRGNKNMKVIARYSEVEKRFIRFEE</sequence>
<keyword evidence="2" id="KW-0812">Transmembrane</keyword>